<dbReference type="EMBL" id="LLZH01000073">
    <property type="protein sequence ID" value="KUL37519.1"/>
    <property type="molecule type" value="Genomic_DNA"/>
</dbReference>
<dbReference type="RefSeq" id="WP_067688353.1">
    <property type="nucleotide sequence ID" value="NZ_LLZH01000073.1"/>
</dbReference>
<dbReference type="PROSITE" id="PS51257">
    <property type="entry name" value="PROKAR_LIPOPROTEIN"/>
    <property type="match status" value="1"/>
</dbReference>
<dbReference type="AlphaFoldDB" id="A0A0X3UYD1"/>
<feature type="chain" id="PRO_5007055356" description="Lipoprotein" evidence="1">
    <location>
        <begin position="25"/>
        <end position="160"/>
    </location>
</feature>
<protein>
    <recommendedName>
        <fullName evidence="4">Lipoprotein</fullName>
    </recommendedName>
</protein>
<dbReference type="OrthoDB" id="3674675at2"/>
<dbReference type="Proteomes" id="UP000053244">
    <property type="component" value="Unassembled WGS sequence"/>
</dbReference>
<evidence type="ECO:0008006" key="4">
    <source>
        <dbReference type="Google" id="ProtNLM"/>
    </source>
</evidence>
<organism evidence="2 3">
    <name type="scientific">Actinoplanes awajinensis subsp. mycoplanecinus</name>
    <dbReference type="NCBI Taxonomy" id="135947"/>
    <lineage>
        <taxon>Bacteria</taxon>
        <taxon>Bacillati</taxon>
        <taxon>Actinomycetota</taxon>
        <taxon>Actinomycetes</taxon>
        <taxon>Micromonosporales</taxon>
        <taxon>Micromonosporaceae</taxon>
        <taxon>Actinoplanes</taxon>
    </lineage>
</organism>
<evidence type="ECO:0000256" key="1">
    <source>
        <dbReference type="SAM" id="SignalP"/>
    </source>
</evidence>
<feature type="signal peptide" evidence="1">
    <location>
        <begin position="1"/>
        <end position="24"/>
    </location>
</feature>
<evidence type="ECO:0000313" key="2">
    <source>
        <dbReference type="EMBL" id="KUL37519.1"/>
    </source>
</evidence>
<sequence>MRLRSSVLTTAVIAALTMTGCDDAAPDWPRVAGRDLNCANDTVEVVGKVVDYDIDRDGTEDHFVTMRCTTGEGAATQPGQLEVFRGGTPADNPARLAVIVRNWQNLQLSGCVGFADEQAFTSGTDGRSTVVWAARWNPGAKPQRLDVMKWTEQEQVTGCP</sequence>
<reference evidence="2 3" key="1">
    <citation type="submission" date="2015-10" db="EMBL/GenBank/DDBJ databases">
        <authorList>
            <person name="Gilbert D.G."/>
        </authorList>
    </citation>
    <scope>NUCLEOTIDE SEQUENCE [LARGE SCALE GENOMIC DNA]</scope>
    <source>
        <strain evidence="2 3">NRRL B-16712</strain>
    </source>
</reference>
<evidence type="ECO:0000313" key="3">
    <source>
        <dbReference type="Proteomes" id="UP000053244"/>
    </source>
</evidence>
<proteinExistence type="predicted"/>
<comment type="caution">
    <text evidence="2">The sequence shown here is derived from an EMBL/GenBank/DDBJ whole genome shotgun (WGS) entry which is preliminary data.</text>
</comment>
<keyword evidence="3" id="KW-1185">Reference proteome</keyword>
<name>A0A0X3UYD1_9ACTN</name>
<keyword evidence="1" id="KW-0732">Signal</keyword>
<accession>A0A0X3UYD1</accession>
<gene>
    <name evidence="2" type="ORF">ADL15_11745</name>
</gene>